<comment type="similarity">
    <text evidence="2 7">Belongs to the nonaspanin (TM9SF) (TC 9.A.2) family.</text>
</comment>
<evidence type="ECO:0000256" key="2">
    <source>
        <dbReference type="ARBA" id="ARBA00005227"/>
    </source>
</evidence>
<organism evidence="9 10">
    <name type="scientific">Phytophthora palmivora</name>
    <dbReference type="NCBI Taxonomy" id="4796"/>
    <lineage>
        <taxon>Eukaryota</taxon>
        <taxon>Sar</taxon>
        <taxon>Stramenopiles</taxon>
        <taxon>Oomycota</taxon>
        <taxon>Peronosporomycetes</taxon>
        <taxon>Peronosporales</taxon>
        <taxon>Peronosporaceae</taxon>
        <taxon>Phytophthora</taxon>
    </lineage>
</organism>
<keyword evidence="10" id="KW-1185">Reference proteome</keyword>
<comment type="caution">
    <text evidence="7">Lacks conserved residue(s) required for the propagation of feature annotation.</text>
</comment>
<keyword evidence="6 7" id="KW-0472">Membrane</keyword>
<evidence type="ECO:0000256" key="4">
    <source>
        <dbReference type="ARBA" id="ARBA00022729"/>
    </source>
</evidence>
<evidence type="ECO:0000256" key="8">
    <source>
        <dbReference type="SAM" id="MobiDB-lite"/>
    </source>
</evidence>
<keyword evidence="5 7" id="KW-1133">Transmembrane helix</keyword>
<dbReference type="GO" id="GO:0072657">
    <property type="term" value="P:protein localization to membrane"/>
    <property type="evidence" value="ECO:0007669"/>
    <property type="project" value="TreeGrafter"/>
</dbReference>
<feature type="transmembrane region" description="Helical" evidence="7">
    <location>
        <begin position="68"/>
        <end position="91"/>
    </location>
</feature>
<dbReference type="Pfam" id="PF02990">
    <property type="entry name" value="EMP70"/>
    <property type="match status" value="1"/>
</dbReference>
<proteinExistence type="inferred from homology"/>
<keyword evidence="4" id="KW-0732">Signal</keyword>
<dbReference type="PANTHER" id="PTHR10766">
    <property type="entry name" value="TRANSMEMBRANE 9 SUPERFAMILY PROTEIN"/>
    <property type="match status" value="1"/>
</dbReference>
<accession>A0A2P4XJN2</accession>
<comment type="caution">
    <text evidence="9">The sequence shown here is derived from an EMBL/GenBank/DDBJ whole genome shotgun (WGS) entry which is preliminary data.</text>
</comment>
<dbReference type="GO" id="GO:0016020">
    <property type="term" value="C:membrane"/>
    <property type="evidence" value="ECO:0007669"/>
    <property type="project" value="UniProtKB-SubCell"/>
</dbReference>
<evidence type="ECO:0000256" key="1">
    <source>
        <dbReference type="ARBA" id="ARBA00004141"/>
    </source>
</evidence>
<reference evidence="9 10" key="1">
    <citation type="journal article" date="2017" name="Genome Biol. Evol.">
        <title>Phytophthora megakarya and P. palmivora, closely related causal agents of cacao black pod rot, underwent increases in genome sizes and gene numbers by different mechanisms.</title>
        <authorList>
            <person name="Ali S.S."/>
            <person name="Shao J."/>
            <person name="Lary D.J."/>
            <person name="Kronmiller B."/>
            <person name="Shen D."/>
            <person name="Strem M.D."/>
            <person name="Amoako-Attah I."/>
            <person name="Akrofi A.Y."/>
            <person name="Begoude B.A."/>
            <person name="Ten Hoopen G.M."/>
            <person name="Coulibaly K."/>
            <person name="Kebe B.I."/>
            <person name="Melnick R.L."/>
            <person name="Guiltinan M.J."/>
            <person name="Tyler B.M."/>
            <person name="Meinhardt L.W."/>
            <person name="Bailey B.A."/>
        </authorList>
    </citation>
    <scope>NUCLEOTIDE SEQUENCE [LARGE SCALE GENOMIC DNA]</scope>
    <source>
        <strain evidence="10">sbr112.9</strain>
    </source>
</reference>
<evidence type="ECO:0000256" key="3">
    <source>
        <dbReference type="ARBA" id="ARBA00022692"/>
    </source>
</evidence>
<name>A0A2P4XJN2_9STRA</name>
<feature type="region of interest" description="Disordered" evidence="8">
    <location>
        <begin position="204"/>
        <end position="225"/>
    </location>
</feature>
<dbReference type="OrthoDB" id="125755at2759"/>
<gene>
    <name evidence="9" type="ORF">PHPALM_18465</name>
</gene>
<evidence type="ECO:0000313" key="9">
    <source>
        <dbReference type="EMBL" id="POM65772.1"/>
    </source>
</evidence>
<evidence type="ECO:0000256" key="6">
    <source>
        <dbReference type="ARBA" id="ARBA00023136"/>
    </source>
</evidence>
<sequence>MLLVFIILTIVTLCVTIVCTYFLLNAENYRWHWTSFAAAGSTALYVFIYAIYFYFFKTNMSGFLQTCFYFGYMGLFCFAFFIMCGTVGYLGSSIFTKRIYRNIKLLALLDAVPSASSNLQYDQFVSSTETWEPALQWGILNDDNMELDYVNANKPVASTESQSKKRKKSSNPNRARDERRLQLIELNDEVAELQFTLIQLETIRNQRPKRNGDKSQPPPQDQVPPVWQEICSRQLGRRLEVERENFRLKKQHVPMTHSAMFDGGNGTERKFYDRRIIPFDMRATGDAWWENWQSFRGQGLRDADTEADEIVERYGLEMVDFKTNTSATAFGQQITQRHVESDRIVFVFHAYVEPFGYGNDRVDGVYILEQAYVLVQPENLPSSNKNNRFLTCISSCYVATPHYLDPKLKEDGKTAALINFLVSAMSTKMLGFSEMVENLLLDLVQPIAIGL</sequence>
<dbReference type="Proteomes" id="UP000237271">
    <property type="component" value="Unassembled WGS sequence"/>
</dbReference>
<dbReference type="EMBL" id="NCKW01009922">
    <property type="protein sequence ID" value="POM65772.1"/>
    <property type="molecule type" value="Genomic_DNA"/>
</dbReference>
<evidence type="ECO:0000256" key="7">
    <source>
        <dbReference type="RuleBase" id="RU363079"/>
    </source>
</evidence>
<dbReference type="InterPro" id="IPR004240">
    <property type="entry name" value="EMP70"/>
</dbReference>
<comment type="subcellular location">
    <subcellularLocation>
        <location evidence="1">Membrane</location>
        <topology evidence="1">Multi-pass membrane protein</topology>
    </subcellularLocation>
</comment>
<feature type="transmembrane region" description="Helical" evidence="7">
    <location>
        <begin position="6"/>
        <end position="24"/>
    </location>
</feature>
<protein>
    <recommendedName>
        <fullName evidence="7">Transmembrane 9 superfamily member</fullName>
    </recommendedName>
</protein>
<keyword evidence="3 7" id="KW-0812">Transmembrane</keyword>
<feature type="transmembrane region" description="Helical" evidence="7">
    <location>
        <begin position="36"/>
        <end position="56"/>
    </location>
</feature>
<evidence type="ECO:0000313" key="10">
    <source>
        <dbReference type="Proteomes" id="UP000237271"/>
    </source>
</evidence>
<evidence type="ECO:0000256" key="5">
    <source>
        <dbReference type="ARBA" id="ARBA00022989"/>
    </source>
</evidence>
<dbReference type="AlphaFoldDB" id="A0A2P4XJN2"/>
<dbReference type="PANTHER" id="PTHR10766:SF41">
    <property type="entry name" value="TRANSMEMBRANE 9 SUPERFAMILY MEMBER 3"/>
    <property type="match status" value="1"/>
</dbReference>
<feature type="region of interest" description="Disordered" evidence="8">
    <location>
        <begin position="156"/>
        <end position="179"/>
    </location>
</feature>